<name>A0AAI8C6T8_9FLAO</name>
<evidence type="ECO:0000313" key="2">
    <source>
        <dbReference type="Proteomes" id="UP000069030"/>
    </source>
</evidence>
<dbReference type="EMBL" id="CP013690">
    <property type="protein sequence ID" value="ALU27177.1"/>
    <property type="molecule type" value="Genomic_DNA"/>
</dbReference>
<dbReference type="KEGG" id="mod:AS202_13860"/>
<proteinExistence type="predicted"/>
<dbReference type="Proteomes" id="UP000069030">
    <property type="component" value="Chromosome"/>
</dbReference>
<evidence type="ECO:0000313" key="1">
    <source>
        <dbReference type="EMBL" id="ALU27177.1"/>
    </source>
</evidence>
<reference evidence="1 2" key="1">
    <citation type="journal article" date="2016" name="J. Zhejiang Univ. Sci. B">
        <title>Antibiotic resistance mechanisms of Myroides sp.</title>
        <authorList>
            <person name="Hu S."/>
            <person name="Yuan S."/>
            <person name="Qu H."/>
            <person name="Jiang T."/>
            <person name="Zhou Y."/>
            <person name="Wang M."/>
            <person name="Ming D."/>
        </authorList>
    </citation>
    <scope>NUCLEOTIDE SEQUENCE [LARGE SCALE GENOMIC DNA]</scope>
    <source>
        <strain evidence="1 2">PR63039</strain>
    </source>
</reference>
<organism evidence="1 2">
    <name type="scientific">Myroides odoratimimus</name>
    <dbReference type="NCBI Taxonomy" id="76832"/>
    <lineage>
        <taxon>Bacteria</taxon>
        <taxon>Pseudomonadati</taxon>
        <taxon>Bacteroidota</taxon>
        <taxon>Flavobacteriia</taxon>
        <taxon>Flavobacteriales</taxon>
        <taxon>Flavobacteriaceae</taxon>
        <taxon>Myroides</taxon>
    </lineage>
</organism>
<sequence length="155" mass="17886">MRLLLIFFLYSFYCLGQNKKTTITAYQKKTLQEKNIVRIIKDSLGNESYQFLIKPKALKAEIEEYFTPHFSKITSPILTILKHNNLYYFISNSKDYTLISLAHLVSIPRVEGDYLIYGSNHCITPKDNTNCYPSSDGSSCLEKQPSCIKLINKKN</sequence>
<protein>
    <submittedName>
        <fullName evidence="1">Uncharacterized protein</fullName>
    </submittedName>
</protein>
<gene>
    <name evidence="1" type="ORF">AS202_13860</name>
</gene>
<dbReference type="AlphaFoldDB" id="A0AAI8C6T8"/>
<accession>A0AAI8C6T8</accession>